<comment type="subcellular location">
    <subcellularLocation>
        <location evidence="1">Cytoplasm</location>
    </subcellularLocation>
</comment>
<evidence type="ECO:0000256" key="11">
    <source>
        <dbReference type="SAM" id="MobiDB-lite"/>
    </source>
</evidence>
<dbReference type="Gene3D" id="3.40.1280.10">
    <property type="match status" value="1"/>
</dbReference>
<dbReference type="GO" id="GO:0070475">
    <property type="term" value="P:rRNA base methylation"/>
    <property type="evidence" value="ECO:0007669"/>
    <property type="project" value="TreeGrafter"/>
</dbReference>
<dbReference type="EC" id="2.1.1.193" evidence="3"/>
<dbReference type="GeneID" id="22915287"/>
<dbReference type="InterPro" id="IPR029028">
    <property type="entry name" value="Alpha/beta_knot_MTases"/>
</dbReference>
<protein>
    <recommendedName>
        <fullName evidence="3">16S rRNA (uracil(1498)-N(3))-methyltransferase</fullName>
        <ecNumber evidence="3">2.1.1.193</ecNumber>
    </recommendedName>
</protein>
<dbReference type="InterPro" id="IPR029026">
    <property type="entry name" value="tRNA_m1G_MTases_N"/>
</dbReference>
<keyword evidence="4" id="KW-0963">Cytoplasm</keyword>
<evidence type="ECO:0000256" key="7">
    <source>
        <dbReference type="ARBA" id="ARBA00022679"/>
    </source>
</evidence>
<dbReference type="AlphaFoldDB" id="A0A023AZE4"/>
<dbReference type="PANTHER" id="PTHR30027:SF3">
    <property type="entry name" value="16S RRNA (URACIL(1498)-N(3))-METHYLTRANSFERASE"/>
    <property type="match status" value="1"/>
</dbReference>
<evidence type="ECO:0000313" key="14">
    <source>
        <dbReference type="Proteomes" id="UP000019763"/>
    </source>
</evidence>
<keyword evidence="8" id="KW-0949">S-adenosyl-L-methionine</keyword>
<keyword evidence="6 13" id="KW-0489">Methyltransferase</keyword>
<evidence type="ECO:0000256" key="5">
    <source>
        <dbReference type="ARBA" id="ARBA00022552"/>
    </source>
</evidence>
<sequence>MNILAVLVEEIDDEGGSFCPDATVQKHLLETLRSQEGDIVKVGVVRGQKGVGQLHISGDKYRVQLLPLDQFSAPEDVFRWLGEEGKLTEDAERAGNTEGRAADEEVETLPRCTLAKRLKLTVRPRPDRYMFGALTGAQFDAWKTHPWELPGATEMNGVRREAVPLVDLFVALPRPRLFDKLLQYMGSMSIGQVGMFVGTRSDLAYFSSPKMGAECIAKSLRLGLEQGMRTTPPPVTVSASLSEGLKQLSAFYDEAAFRATVSLVAHPYAVHDRTPLHLMDPAVGLTLHQGPVLLVLGPEGGFTNEEVQLLLTCLPNPHLITLGKDILRCEVAILSLIAQTNLLLTAPRSQPPYLRLPTPQLLQAPIKLPVQGRRSCQREQKPLPEQKTILERKTIPEQKTCPPEPRH</sequence>
<comment type="catalytic activity">
    <reaction evidence="10">
        <text>uridine(1498) in 16S rRNA + S-adenosyl-L-methionine = N(3)-methyluridine(1498) in 16S rRNA + S-adenosyl-L-homocysteine + H(+)</text>
        <dbReference type="Rhea" id="RHEA:42920"/>
        <dbReference type="Rhea" id="RHEA-COMP:10283"/>
        <dbReference type="Rhea" id="RHEA-COMP:10284"/>
        <dbReference type="ChEBI" id="CHEBI:15378"/>
        <dbReference type="ChEBI" id="CHEBI:57856"/>
        <dbReference type="ChEBI" id="CHEBI:59789"/>
        <dbReference type="ChEBI" id="CHEBI:65315"/>
        <dbReference type="ChEBI" id="CHEBI:74502"/>
        <dbReference type="EC" id="2.1.1.193"/>
    </reaction>
</comment>
<feature type="domain" description="Ribosomal RNA small subunit methyltransferase E methyltransferase" evidence="12">
    <location>
        <begin position="166"/>
        <end position="338"/>
    </location>
</feature>
<evidence type="ECO:0000256" key="10">
    <source>
        <dbReference type="ARBA" id="ARBA00047944"/>
    </source>
</evidence>
<accession>A0A023AZE4</accession>
<dbReference type="eggNOG" id="ENOG502S5QK">
    <property type="taxonomic scope" value="Eukaryota"/>
</dbReference>
<comment type="function">
    <text evidence="9">Specifically methylates the N3 position of the uracil ring of uridine 1498 (m3U1498) in 16S rRNA. Acts on the fully assembled 30S ribosomal subunit.</text>
</comment>
<proteinExistence type="inferred from homology"/>
<evidence type="ECO:0000256" key="9">
    <source>
        <dbReference type="ARBA" id="ARBA00025699"/>
    </source>
</evidence>
<dbReference type="NCBIfam" id="TIGR00046">
    <property type="entry name" value="RsmE family RNA methyltransferase"/>
    <property type="match status" value="1"/>
</dbReference>
<dbReference type="GO" id="GO:0070042">
    <property type="term" value="F:rRNA (uridine-N3-)-methyltransferase activity"/>
    <property type="evidence" value="ECO:0007669"/>
    <property type="project" value="TreeGrafter"/>
</dbReference>
<name>A0A023AZE4_GRENI</name>
<dbReference type="InterPro" id="IPR046886">
    <property type="entry name" value="RsmE_MTase_dom"/>
</dbReference>
<keyword evidence="5" id="KW-0698">rRNA processing</keyword>
<comment type="caution">
    <text evidence="13">The sequence shown here is derived from an EMBL/GenBank/DDBJ whole genome shotgun (WGS) entry which is preliminary data.</text>
</comment>
<dbReference type="VEuPathDB" id="CryptoDB:GNI_151940"/>
<feature type="region of interest" description="Disordered" evidence="11">
    <location>
        <begin position="373"/>
        <end position="407"/>
    </location>
</feature>
<evidence type="ECO:0000256" key="1">
    <source>
        <dbReference type="ARBA" id="ARBA00004496"/>
    </source>
</evidence>
<comment type="similarity">
    <text evidence="2">Belongs to the RNA methyltransferase RsmE family.</text>
</comment>
<evidence type="ECO:0000256" key="3">
    <source>
        <dbReference type="ARBA" id="ARBA00012328"/>
    </source>
</evidence>
<keyword evidence="14" id="KW-1185">Reference proteome</keyword>
<dbReference type="GO" id="GO:0005737">
    <property type="term" value="C:cytoplasm"/>
    <property type="evidence" value="ECO:0007669"/>
    <property type="project" value="UniProtKB-SubCell"/>
</dbReference>
<evidence type="ECO:0000256" key="4">
    <source>
        <dbReference type="ARBA" id="ARBA00022490"/>
    </source>
</evidence>
<dbReference type="Pfam" id="PF04452">
    <property type="entry name" value="Methyltrans_RNA"/>
    <property type="match status" value="1"/>
</dbReference>
<organism evidence="13 14">
    <name type="scientific">Gregarina niphandrodes</name>
    <name type="common">Septate eugregarine</name>
    <dbReference type="NCBI Taxonomy" id="110365"/>
    <lineage>
        <taxon>Eukaryota</taxon>
        <taxon>Sar</taxon>
        <taxon>Alveolata</taxon>
        <taxon>Apicomplexa</taxon>
        <taxon>Conoidasida</taxon>
        <taxon>Gregarinasina</taxon>
        <taxon>Eugregarinorida</taxon>
        <taxon>Gregarinidae</taxon>
        <taxon>Gregarina</taxon>
    </lineage>
</organism>
<evidence type="ECO:0000256" key="6">
    <source>
        <dbReference type="ARBA" id="ARBA00022603"/>
    </source>
</evidence>
<evidence type="ECO:0000313" key="13">
    <source>
        <dbReference type="EMBL" id="EZG44125.1"/>
    </source>
</evidence>
<evidence type="ECO:0000256" key="2">
    <source>
        <dbReference type="ARBA" id="ARBA00005528"/>
    </source>
</evidence>
<feature type="compositionally biased region" description="Basic and acidic residues" evidence="11">
    <location>
        <begin position="376"/>
        <end position="396"/>
    </location>
</feature>
<evidence type="ECO:0000256" key="8">
    <source>
        <dbReference type="ARBA" id="ARBA00022691"/>
    </source>
</evidence>
<dbReference type="CDD" id="cd18084">
    <property type="entry name" value="RsmE-like"/>
    <property type="match status" value="1"/>
</dbReference>
<keyword evidence="7" id="KW-0808">Transferase</keyword>
<dbReference type="OrthoDB" id="2021042at2759"/>
<dbReference type="EMBL" id="AFNH02001132">
    <property type="protein sequence ID" value="EZG44125.1"/>
    <property type="molecule type" value="Genomic_DNA"/>
</dbReference>
<dbReference type="InterPro" id="IPR006700">
    <property type="entry name" value="RsmE"/>
</dbReference>
<dbReference type="Proteomes" id="UP000019763">
    <property type="component" value="Unassembled WGS sequence"/>
</dbReference>
<gene>
    <name evidence="13" type="ORF">GNI_151940</name>
</gene>
<evidence type="ECO:0000259" key="12">
    <source>
        <dbReference type="Pfam" id="PF04452"/>
    </source>
</evidence>
<dbReference type="RefSeq" id="XP_011132794.1">
    <property type="nucleotide sequence ID" value="XM_011134492.1"/>
</dbReference>
<dbReference type="PANTHER" id="PTHR30027">
    <property type="entry name" value="RIBOSOMAL RNA SMALL SUBUNIT METHYLTRANSFERASE E"/>
    <property type="match status" value="1"/>
</dbReference>
<reference evidence="13" key="1">
    <citation type="submission" date="2013-12" db="EMBL/GenBank/DDBJ databases">
        <authorList>
            <person name="Omoto C.K."/>
            <person name="Sibley D."/>
            <person name="Venepally P."/>
            <person name="Hadjithomas M."/>
            <person name="Karamycheva S."/>
            <person name="Brunk B."/>
            <person name="Roos D."/>
            <person name="Caler E."/>
            <person name="Lorenzi H."/>
        </authorList>
    </citation>
    <scope>NUCLEOTIDE SEQUENCE</scope>
</reference>
<dbReference type="SUPFAM" id="SSF75217">
    <property type="entry name" value="alpha/beta knot"/>
    <property type="match status" value="1"/>
</dbReference>